<evidence type="ECO:0000256" key="20">
    <source>
        <dbReference type="ARBA" id="ARBA00047899"/>
    </source>
</evidence>
<evidence type="ECO:0000256" key="8">
    <source>
        <dbReference type="ARBA" id="ARBA00022614"/>
    </source>
</evidence>
<keyword evidence="10 24" id="KW-0812">Transmembrane</keyword>
<dbReference type="Pfam" id="PF13855">
    <property type="entry name" value="LRR_8"/>
    <property type="match status" value="5"/>
</dbReference>
<evidence type="ECO:0000256" key="2">
    <source>
        <dbReference type="ARBA" id="ARBA00004479"/>
    </source>
</evidence>
<dbReference type="InterPro" id="IPR011009">
    <property type="entry name" value="Kinase-like_dom_sf"/>
</dbReference>
<keyword evidence="15 22" id="KW-0067">ATP-binding</keyword>
<evidence type="ECO:0000256" key="10">
    <source>
        <dbReference type="ARBA" id="ARBA00022692"/>
    </source>
</evidence>
<dbReference type="Pfam" id="PF08263">
    <property type="entry name" value="LRRNT_2"/>
    <property type="match status" value="1"/>
</dbReference>
<dbReference type="SMART" id="SM00220">
    <property type="entry name" value="S_TKc"/>
    <property type="match status" value="1"/>
</dbReference>
<keyword evidence="14" id="KW-0418">Kinase</keyword>
<dbReference type="Proteomes" id="UP001234787">
    <property type="component" value="Unassembled WGS sequence"/>
</dbReference>
<evidence type="ECO:0000256" key="5">
    <source>
        <dbReference type="ARBA" id="ARBA00022475"/>
    </source>
</evidence>
<dbReference type="FunFam" id="1.10.510.10:FF:000358">
    <property type="entry name" value="Putative leucine-rich repeat receptor-like serine/threonine-protein kinase"/>
    <property type="match status" value="1"/>
</dbReference>
<gene>
    <name evidence="27" type="ORF">SUGI_1215630</name>
    <name evidence="28" type="ORF">SUGI_1215690</name>
</gene>
<evidence type="ECO:0000256" key="25">
    <source>
        <dbReference type="SAM" id="SignalP"/>
    </source>
</evidence>
<dbReference type="SUPFAM" id="SSF52047">
    <property type="entry name" value="RNI-like"/>
    <property type="match status" value="1"/>
</dbReference>
<dbReference type="SUPFAM" id="SSF56112">
    <property type="entry name" value="Protein kinase-like (PK-like)"/>
    <property type="match status" value="1"/>
</dbReference>
<evidence type="ECO:0000256" key="21">
    <source>
        <dbReference type="ARBA" id="ARBA00048679"/>
    </source>
</evidence>
<sequence length="1026" mass="113393">MKMKMALSLVCPLLLLFLSALPCYISLLHSPSYYSDQQALLSFKHSLSLHPNNSLSDWSPHHYLCNWTGVACSSRHQRVVSLNLTGMSLAGPISPFLGNLSFLRVLALRNNSFHGQIPSQLGNLFRLRVLRLSKNKLEGSIPSTLANCYSLQRLILSYNLLSGIIPSQLGLLSHLQILVLGVNKLTGIIPPSLGNLSSLVDLKLGENKLHGDIPIALSNCTLLQNLSLDSNTLTGVIPNKLGMLTQLRELYLSHNNLTGVIPIALSKCTLLQIVSLASNKLTGHIPNELGMLNQLRVLYLNDNNLTGVIPDSISNCTLIRVLQLNHNQLTGRIPSELGKLFQLEKLLLWGNHLVSGSRGLSFLTALSNCSSLKYLQLSENYLTGTLPSSISHLSSRLFSWTLDSNKIEGNIPNGIGNLTNLVILDLSNNHFSGSIPLALSHHPNLQKLFLDKNNLNGRIPESFGHAKRLGLLSLSENMISGEIPKSLGDLPQLRDLVLHHNQLSGRLPASLGRCITLEKVDLAHNKLEGNIPLEWAALENLQFYFDISNNLLQGSISVMSKMVMVQAIDVSVNNFSGNIPDVLSSCTNLLYLNLSCNSFDGLIPTSLTSLKNLQVIDLSSNNLSGTIPMAFQEMKMLQYINLSSNNLIGEVPKRGVFARIDKSAVSGNVGLCGDWIKLQPCFDSKHKQFLFSKKVIILVVISIAIFIMSSAVFLFFYRRNTNQNIPNLNFGPERISYEELVDATSGFSQTNLLGVGSFGSVYRGILKNGTNTAVKVLNLQDENAIRSFETECNVLKRVRHRNVIKIISACSNLDFRALVLPFMSNGSLERWLYPQGGHECRLNLADRLRIAKEIAQGMEYLHHYCFVQVIHCDLKPSNVLLGNDMTPHIADFGITKLLFENSMNSLTSTTALKGSIGYFAPEYGLGGSVSTKGDVYSYGILLLELLTRRRPTDTMFVEGLVCTRELPQQRPNMMEIVERLEKITSAFLGTPRDFHLPINILPLLESTNEPRNCNSRSPKNWSTSTS</sequence>
<evidence type="ECO:0000256" key="16">
    <source>
        <dbReference type="ARBA" id="ARBA00022989"/>
    </source>
</evidence>
<evidence type="ECO:0000256" key="19">
    <source>
        <dbReference type="ARBA" id="ARBA00023180"/>
    </source>
</evidence>
<comment type="subcellular location">
    <subcellularLocation>
        <location evidence="1">Cell membrane</location>
        <topology evidence="1">Single-pass membrane protein</topology>
    </subcellularLocation>
    <subcellularLocation>
        <location evidence="2">Membrane</location>
        <topology evidence="2">Single-pass type I membrane protein</topology>
    </subcellularLocation>
</comment>
<evidence type="ECO:0000256" key="14">
    <source>
        <dbReference type="ARBA" id="ARBA00022777"/>
    </source>
</evidence>
<evidence type="ECO:0000313" key="28">
    <source>
        <dbReference type="EMBL" id="GLJ56309.1"/>
    </source>
</evidence>
<proteinExistence type="inferred from homology"/>
<keyword evidence="12" id="KW-0677">Repeat</keyword>
<dbReference type="PROSITE" id="PS51450">
    <property type="entry name" value="LRR"/>
    <property type="match status" value="1"/>
</dbReference>
<dbReference type="SUPFAM" id="SSF52058">
    <property type="entry name" value="L domain-like"/>
    <property type="match status" value="1"/>
</dbReference>
<dbReference type="GO" id="GO:0009791">
    <property type="term" value="P:post-embryonic development"/>
    <property type="evidence" value="ECO:0007669"/>
    <property type="project" value="UniProtKB-ARBA"/>
</dbReference>
<dbReference type="GO" id="GO:0005886">
    <property type="term" value="C:plasma membrane"/>
    <property type="evidence" value="ECO:0007669"/>
    <property type="project" value="UniProtKB-SubCell"/>
</dbReference>
<dbReference type="PANTHER" id="PTHR27008:SF281">
    <property type="entry name" value="OS06G0186100 PROTEIN"/>
    <property type="match status" value="1"/>
</dbReference>
<reference evidence="27" key="1">
    <citation type="submission" date="2022-12" db="EMBL/GenBank/DDBJ databases">
        <title>Chromosome-Level Genome Assembly of Japanese Cedar (Cryptomeriajaponica D. Don).</title>
        <authorList>
            <person name="Fujino T."/>
            <person name="Yamaguchi K."/>
            <person name="Yokoyama T."/>
            <person name="Hamanaka T."/>
            <person name="Harazono Y."/>
            <person name="Kamada H."/>
            <person name="Kobayashi W."/>
            <person name="Ujino-Ihara T."/>
            <person name="Uchiyama K."/>
            <person name="Matsumoto A."/>
            <person name="Izuno A."/>
            <person name="Tsumura Y."/>
            <person name="Toyoda A."/>
            <person name="Shigenobu S."/>
            <person name="Moriguchi Y."/>
            <person name="Ueno S."/>
            <person name="Kasahara M."/>
        </authorList>
    </citation>
    <scope>NUCLEOTIDE SEQUENCE</scope>
</reference>
<keyword evidence="17 24" id="KW-0472">Membrane</keyword>
<evidence type="ECO:0000256" key="4">
    <source>
        <dbReference type="ARBA" id="ARBA00012513"/>
    </source>
</evidence>
<dbReference type="InterPro" id="IPR001611">
    <property type="entry name" value="Leu-rich_rpt"/>
</dbReference>
<dbReference type="Gene3D" id="3.30.200.20">
    <property type="entry name" value="Phosphorylase Kinase, domain 1"/>
    <property type="match status" value="1"/>
</dbReference>
<keyword evidence="11 25" id="KW-0732">Signal</keyword>
<feature type="region of interest" description="Disordered" evidence="23">
    <location>
        <begin position="1007"/>
        <end position="1026"/>
    </location>
</feature>
<feature type="domain" description="Protein kinase" evidence="26">
    <location>
        <begin position="747"/>
        <end position="1026"/>
    </location>
</feature>
<evidence type="ECO:0000256" key="9">
    <source>
        <dbReference type="ARBA" id="ARBA00022679"/>
    </source>
</evidence>
<dbReference type="FunFam" id="3.80.10.10:FF:000101">
    <property type="entry name" value="LRR receptor-like serine/threonine-protein kinase ERECTA"/>
    <property type="match status" value="1"/>
</dbReference>
<dbReference type="FunFam" id="3.80.10.10:FF:000233">
    <property type="entry name" value="Leucine-rich repeat receptor-like protein kinase TDR"/>
    <property type="match status" value="1"/>
</dbReference>
<dbReference type="InterPro" id="IPR017441">
    <property type="entry name" value="Protein_kinase_ATP_BS"/>
</dbReference>
<dbReference type="GO" id="GO:0004674">
    <property type="term" value="F:protein serine/threonine kinase activity"/>
    <property type="evidence" value="ECO:0007669"/>
    <property type="project" value="UniProtKB-KW"/>
</dbReference>
<keyword evidence="29" id="KW-1185">Reference proteome</keyword>
<feature type="binding site" evidence="22">
    <location>
        <position position="775"/>
    </location>
    <ligand>
        <name>ATP</name>
        <dbReference type="ChEBI" id="CHEBI:30616"/>
    </ligand>
</feature>
<evidence type="ECO:0000256" key="18">
    <source>
        <dbReference type="ARBA" id="ARBA00023170"/>
    </source>
</evidence>
<evidence type="ECO:0000256" key="3">
    <source>
        <dbReference type="ARBA" id="ARBA00008684"/>
    </source>
</evidence>
<keyword evidence="16 24" id="KW-1133">Transmembrane helix</keyword>
<keyword evidence="9" id="KW-0808">Transferase</keyword>
<comment type="catalytic activity">
    <reaction evidence="21">
        <text>L-seryl-[protein] + ATP = O-phospho-L-seryl-[protein] + ADP + H(+)</text>
        <dbReference type="Rhea" id="RHEA:17989"/>
        <dbReference type="Rhea" id="RHEA-COMP:9863"/>
        <dbReference type="Rhea" id="RHEA-COMP:11604"/>
        <dbReference type="ChEBI" id="CHEBI:15378"/>
        <dbReference type="ChEBI" id="CHEBI:29999"/>
        <dbReference type="ChEBI" id="CHEBI:30616"/>
        <dbReference type="ChEBI" id="CHEBI:83421"/>
        <dbReference type="ChEBI" id="CHEBI:456216"/>
        <dbReference type="EC" id="2.7.11.1"/>
    </reaction>
</comment>
<feature type="chain" id="PRO_5042441067" description="non-specific serine/threonine protein kinase" evidence="25">
    <location>
        <begin position="21"/>
        <end position="1026"/>
    </location>
</feature>
<dbReference type="Gene3D" id="1.10.510.10">
    <property type="entry name" value="Transferase(Phosphotransferase) domain 1"/>
    <property type="match status" value="1"/>
</dbReference>
<dbReference type="Pfam" id="PF00560">
    <property type="entry name" value="LRR_1"/>
    <property type="match status" value="4"/>
</dbReference>
<keyword evidence="6" id="KW-0723">Serine/threonine-protein kinase</keyword>
<keyword evidence="13 22" id="KW-0547">Nucleotide-binding</keyword>
<keyword evidence="5" id="KW-1003">Cell membrane</keyword>
<dbReference type="InterPro" id="IPR051809">
    <property type="entry name" value="Plant_receptor-like_S/T_kinase"/>
</dbReference>
<keyword evidence="19" id="KW-0325">Glycoprotein</keyword>
<dbReference type="AlphaFoldDB" id="A0AAD3RP83"/>
<protein>
    <recommendedName>
        <fullName evidence="4">non-specific serine/threonine protein kinase</fullName>
        <ecNumber evidence="4">2.7.11.1</ecNumber>
    </recommendedName>
</protein>
<dbReference type="Gene3D" id="3.80.10.10">
    <property type="entry name" value="Ribonuclease Inhibitor"/>
    <property type="match status" value="4"/>
</dbReference>
<dbReference type="EMBL" id="BSEH01000019">
    <property type="protein sequence ID" value="GLJ56309.1"/>
    <property type="molecule type" value="Genomic_DNA"/>
</dbReference>
<evidence type="ECO:0000256" key="12">
    <source>
        <dbReference type="ARBA" id="ARBA00022737"/>
    </source>
</evidence>
<dbReference type="Pfam" id="PF00069">
    <property type="entry name" value="Pkinase"/>
    <property type="match status" value="1"/>
</dbReference>
<comment type="caution">
    <text evidence="27">The sequence shown here is derived from an EMBL/GenBank/DDBJ whole genome shotgun (WGS) entry which is preliminary data.</text>
</comment>
<feature type="signal peptide" evidence="25">
    <location>
        <begin position="1"/>
        <end position="20"/>
    </location>
</feature>
<evidence type="ECO:0000256" key="7">
    <source>
        <dbReference type="ARBA" id="ARBA00022553"/>
    </source>
</evidence>
<evidence type="ECO:0000259" key="26">
    <source>
        <dbReference type="PROSITE" id="PS50011"/>
    </source>
</evidence>
<dbReference type="FunFam" id="3.80.10.10:FF:000041">
    <property type="entry name" value="LRR receptor-like serine/threonine-protein kinase ERECTA"/>
    <property type="match status" value="2"/>
</dbReference>
<evidence type="ECO:0000256" key="24">
    <source>
        <dbReference type="SAM" id="Phobius"/>
    </source>
</evidence>
<dbReference type="PROSITE" id="PS00107">
    <property type="entry name" value="PROTEIN_KINASE_ATP"/>
    <property type="match status" value="1"/>
</dbReference>
<dbReference type="FunFam" id="3.30.200.20:FF:000661">
    <property type="entry name" value="Serine-threonine protein kinase plant-type"/>
    <property type="match status" value="1"/>
</dbReference>
<evidence type="ECO:0000256" key="11">
    <source>
        <dbReference type="ARBA" id="ARBA00022729"/>
    </source>
</evidence>
<feature type="transmembrane region" description="Helical" evidence="24">
    <location>
        <begin position="695"/>
        <end position="717"/>
    </location>
</feature>
<dbReference type="SMART" id="SM00369">
    <property type="entry name" value="LRR_TYP"/>
    <property type="match status" value="9"/>
</dbReference>
<dbReference type="InterPro" id="IPR000719">
    <property type="entry name" value="Prot_kinase_dom"/>
</dbReference>
<evidence type="ECO:0000256" key="13">
    <source>
        <dbReference type="ARBA" id="ARBA00022741"/>
    </source>
</evidence>
<dbReference type="InterPro" id="IPR013210">
    <property type="entry name" value="LRR_N_plant-typ"/>
</dbReference>
<evidence type="ECO:0000313" key="29">
    <source>
        <dbReference type="Proteomes" id="UP001234787"/>
    </source>
</evidence>
<evidence type="ECO:0000256" key="15">
    <source>
        <dbReference type="ARBA" id="ARBA00022840"/>
    </source>
</evidence>
<comment type="similarity">
    <text evidence="3">Belongs to the protein kinase superfamily. Ser/Thr protein kinase family.</text>
</comment>
<dbReference type="EC" id="2.7.11.1" evidence="4"/>
<accession>A0AAD3RP83</accession>
<comment type="catalytic activity">
    <reaction evidence="20">
        <text>L-threonyl-[protein] + ATP = O-phospho-L-threonyl-[protein] + ADP + H(+)</text>
        <dbReference type="Rhea" id="RHEA:46608"/>
        <dbReference type="Rhea" id="RHEA-COMP:11060"/>
        <dbReference type="Rhea" id="RHEA-COMP:11605"/>
        <dbReference type="ChEBI" id="CHEBI:15378"/>
        <dbReference type="ChEBI" id="CHEBI:30013"/>
        <dbReference type="ChEBI" id="CHEBI:30616"/>
        <dbReference type="ChEBI" id="CHEBI:61977"/>
        <dbReference type="ChEBI" id="CHEBI:456216"/>
        <dbReference type="EC" id="2.7.11.1"/>
    </reaction>
</comment>
<keyword evidence="7" id="KW-0597">Phosphoprotein</keyword>
<evidence type="ECO:0000256" key="1">
    <source>
        <dbReference type="ARBA" id="ARBA00004162"/>
    </source>
</evidence>
<evidence type="ECO:0000256" key="22">
    <source>
        <dbReference type="PROSITE-ProRule" id="PRU10141"/>
    </source>
</evidence>
<keyword evidence="18" id="KW-0675">Receptor</keyword>
<keyword evidence="8" id="KW-0433">Leucine-rich repeat</keyword>
<dbReference type="EMBL" id="BSEH01000018">
    <property type="protein sequence ID" value="GLJ56305.1"/>
    <property type="molecule type" value="Genomic_DNA"/>
</dbReference>
<organism evidence="27 29">
    <name type="scientific">Cryptomeria japonica</name>
    <name type="common">Japanese cedar</name>
    <name type="synonym">Cupressus japonica</name>
    <dbReference type="NCBI Taxonomy" id="3369"/>
    <lineage>
        <taxon>Eukaryota</taxon>
        <taxon>Viridiplantae</taxon>
        <taxon>Streptophyta</taxon>
        <taxon>Embryophyta</taxon>
        <taxon>Tracheophyta</taxon>
        <taxon>Spermatophyta</taxon>
        <taxon>Pinopsida</taxon>
        <taxon>Pinidae</taxon>
        <taxon>Conifers II</taxon>
        <taxon>Cupressales</taxon>
        <taxon>Cupressaceae</taxon>
        <taxon>Cryptomeria</taxon>
    </lineage>
</organism>
<evidence type="ECO:0000256" key="6">
    <source>
        <dbReference type="ARBA" id="ARBA00022527"/>
    </source>
</evidence>
<dbReference type="PROSITE" id="PS00108">
    <property type="entry name" value="PROTEIN_KINASE_ST"/>
    <property type="match status" value="1"/>
</dbReference>
<dbReference type="PROSITE" id="PS50011">
    <property type="entry name" value="PROTEIN_KINASE_DOM"/>
    <property type="match status" value="1"/>
</dbReference>
<dbReference type="GO" id="GO:0005524">
    <property type="term" value="F:ATP binding"/>
    <property type="evidence" value="ECO:0007669"/>
    <property type="project" value="UniProtKB-UniRule"/>
</dbReference>
<evidence type="ECO:0000313" key="27">
    <source>
        <dbReference type="EMBL" id="GLJ56305.1"/>
    </source>
</evidence>
<dbReference type="InterPro" id="IPR032675">
    <property type="entry name" value="LRR_dom_sf"/>
</dbReference>
<evidence type="ECO:0000256" key="23">
    <source>
        <dbReference type="SAM" id="MobiDB-lite"/>
    </source>
</evidence>
<dbReference type="InterPro" id="IPR008271">
    <property type="entry name" value="Ser/Thr_kinase_AS"/>
</dbReference>
<dbReference type="PANTHER" id="PTHR27008">
    <property type="entry name" value="OS04G0122200 PROTEIN"/>
    <property type="match status" value="1"/>
</dbReference>
<evidence type="ECO:0000256" key="17">
    <source>
        <dbReference type="ARBA" id="ARBA00023136"/>
    </source>
</evidence>
<dbReference type="InterPro" id="IPR003591">
    <property type="entry name" value="Leu-rich_rpt_typical-subtyp"/>
</dbReference>
<name>A0AAD3RP83_CRYJA</name>